<accession>A0A0R3S5N4</accession>
<evidence type="ECO:0000256" key="5">
    <source>
        <dbReference type="ARBA" id="ARBA00036066"/>
    </source>
</evidence>
<proteinExistence type="inferred from homology"/>
<comment type="catalytic activity">
    <reaction evidence="5">
        <text>(S)-2-hydroxyglutarate + A = 2-oxoglutarate + AH2</text>
        <dbReference type="Rhea" id="RHEA:21252"/>
        <dbReference type="ChEBI" id="CHEBI:13193"/>
        <dbReference type="ChEBI" id="CHEBI:16782"/>
        <dbReference type="ChEBI" id="CHEBI:16810"/>
        <dbReference type="ChEBI" id="CHEBI:17499"/>
        <dbReference type="EC" id="1.1.99.2"/>
    </reaction>
</comment>
<dbReference type="GO" id="GO:0047545">
    <property type="term" value="F:(S)-2-hydroxyglutarate dehydrogenase activity"/>
    <property type="evidence" value="ECO:0007669"/>
    <property type="project" value="UniProtKB-EC"/>
</dbReference>
<dbReference type="Proteomes" id="UP000050640">
    <property type="component" value="Unplaced"/>
</dbReference>
<evidence type="ECO:0000256" key="2">
    <source>
        <dbReference type="ARBA" id="ARBA00022630"/>
    </source>
</evidence>
<evidence type="ECO:0000313" key="11">
    <source>
        <dbReference type="WBParaSite" id="EEL_0001010301-mRNA-1"/>
    </source>
</evidence>
<feature type="domain" description="FAD dependent oxidoreductase" evidence="9">
    <location>
        <begin position="42"/>
        <end position="455"/>
    </location>
</feature>
<dbReference type="STRING" id="1147741.A0A0R3S5N4"/>
<reference evidence="11" key="1">
    <citation type="submission" date="2017-02" db="UniProtKB">
        <authorList>
            <consortium name="WormBaseParasite"/>
        </authorList>
    </citation>
    <scope>IDENTIFICATION</scope>
</reference>
<evidence type="ECO:0000256" key="4">
    <source>
        <dbReference type="ARBA" id="ARBA00023002"/>
    </source>
</evidence>
<dbReference type="NCBIfam" id="NF008726">
    <property type="entry name" value="PRK11728.1"/>
    <property type="match status" value="1"/>
</dbReference>
<evidence type="ECO:0000256" key="6">
    <source>
        <dbReference type="ARBA" id="ARBA00037941"/>
    </source>
</evidence>
<evidence type="ECO:0000259" key="9">
    <source>
        <dbReference type="Pfam" id="PF01266"/>
    </source>
</evidence>
<dbReference type="WBParaSite" id="EEL_0001010301-mRNA-1">
    <property type="protein sequence ID" value="EEL_0001010301-mRNA-1"/>
    <property type="gene ID" value="EEL_0001010301"/>
</dbReference>
<dbReference type="Gene3D" id="3.30.9.10">
    <property type="entry name" value="D-Amino Acid Oxidase, subunit A, domain 2"/>
    <property type="match status" value="1"/>
</dbReference>
<dbReference type="InterPro" id="IPR036188">
    <property type="entry name" value="FAD/NAD-bd_sf"/>
</dbReference>
<evidence type="ECO:0000256" key="1">
    <source>
        <dbReference type="ARBA" id="ARBA00001974"/>
    </source>
</evidence>
<protein>
    <recommendedName>
        <fullName evidence="8">L-2-hydroxyglutarate dehydrogenase, mitochondrial</fullName>
        <ecNumber evidence="7">1.1.99.2</ecNumber>
    </recommendedName>
</protein>
<dbReference type="Pfam" id="PF01266">
    <property type="entry name" value="DAO"/>
    <property type="match status" value="1"/>
</dbReference>
<sequence>MNATAFHLLRTSRISSNFRASILSRSKGIASTAAESTISEFDVVVVGGGIVGCATARQLKIKNPELKVALLEKEDQLGYHQSGHNSGVLHAGIYYAPGSLKAKLCVRGIDLAYEYCDEYKVPYKRIGKLIVAVEPTEVQHLENLFERAQRNGCKSIKMIDGVEIKNYAPFCKEFIIFFNFIGLKALWSPYTGIIDWGLVTKSYGQDFEKRGGIIYTKYPLKKLLRVGESGKENVANDYPVIIESEPSLLKIRCKYVITCCGLQSDRVAKLSGGSSDPKIVPFRGEYLLLTSEEKKKAVTTNVYPVPDPRLPFLGVHFTPRMNGDVWLGPNAVLAYKREGYKYSQISLPDLYDSLTYRGMRKLMSKFFGYGMKELFRGLWIRAQVKQLQRFMPDLRISDVTRGPAGVRAQAVDSSGNLVDDFVFDCGQGELSQCVLHVRNAPSPGATSSLAIAEMIYEKASIEFGLKH</sequence>
<name>A0A0R3S5N4_9BILA</name>
<keyword evidence="3" id="KW-0274">FAD</keyword>
<comment type="cofactor">
    <cofactor evidence="1">
        <name>FAD</name>
        <dbReference type="ChEBI" id="CHEBI:57692"/>
    </cofactor>
</comment>
<evidence type="ECO:0000313" key="10">
    <source>
        <dbReference type="Proteomes" id="UP000050640"/>
    </source>
</evidence>
<keyword evidence="2" id="KW-0285">Flavoprotein</keyword>
<dbReference type="SUPFAM" id="SSF51905">
    <property type="entry name" value="FAD/NAD(P)-binding domain"/>
    <property type="match status" value="1"/>
</dbReference>
<dbReference type="Gene3D" id="3.50.50.60">
    <property type="entry name" value="FAD/NAD(P)-binding domain"/>
    <property type="match status" value="1"/>
</dbReference>
<keyword evidence="10" id="KW-1185">Reference proteome</keyword>
<dbReference type="EC" id="1.1.99.2" evidence="7"/>
<dbReference type="PANTHER" id="PTHR43104:SF2">
    <property type="entry name" value="L-2-HYDROXYGLUTARATE DEHYDROGENASE, MITOCHONDRIAL"/>
    <property type="match status" value="1"/>
</dbReference>
<comment type="similarity">
    <text evidence="6">Belongs to the L2HGDH family.</text>
</comment>
<dbReference type="PANTHER" id="PTHR43104">
    <property type="entry name" value="L-2-HYDROXYGLUTARATE DEHYDROGENASE, MITOCHONDRIAL"/>
    <property type="match status" value="1"/>
</dbReference>
<keyword evidence="4" id="KW-0560">Oxidoreductase</keyword>
<dbReference type="InterPro" id="IPR006076">
    <property type="entry name" value="FAD-dep_OxRdtase"/>
</dbReference>
<dbReference type="AlphaFoldDB" id="A0A0R3S5N4"/>
<evidence type="ECO:0000256" key="7">
    <source>
        <dbReference type="ARBA" id="ARBA00038878"/>
    </source>
</evidence>
<evidence type="ECO:0000256" key="3">
    <source>
        <dbReference type="ARBA" id="ARBA00022827"/>
    </source>
</evidence>
<organism evidence="10 11">
    <name type="scientific">Elaeophora elaphi</name>
    <dbReference type="NCBI Taxonomy" id="1147741"/>
    <lineage>
        <taxon>Eukaryota</taxon>
        <taxon>Metazoa</taxon>
        <taxon>Ecdysozoa</taxon>
        <taxon>Nematoda</taxon>
        <taxon>Chromadorea</taxon>
        <taxon>Rhabditida</taxon>
        <taxon>Spirurina</taxon>
        <taxon>Spiruromorpha</taxon>
        <taxon>Filarioidea</taxon>
        <taxon>Onchocercidae</taxon>
        <taxon>Elaeophora</taxon>
    </lineage>
</organism>
<evidence type="ECO:0000256" key="8">
    <source>
        <dbReference type="ARBA" id="ARBA00041137"/>
    </source>
</evidence>